<evidence type="ECO:0000259" key="2">
    <source>
        <dbReference type="Pfam" id="PF20251"/>
    </source>
</evidence>
<reference evidence="3" key="1">
    <citation type="submission" date="2021-03" db="EMBL/GenBank/DDBJ databases">
        <title>Antimicrobial resistance genes in bacteria isolated from Japanese honey, and their potential for conferring macrolide and lincosamide resistance in the American foulbrood pathogen Paenibacillus larvae.</title>
        <authorList>
            <person name="Okamoto M."/>
            <person name="Kumagai M."/>
            <person name="Kanamori H."/>
            <person name="Takamatsu D."/>
        </authorList>
    </citation>
    <scope>NUCLEOTIDE SEQUENCE</scope>
    <source>
        <strain evidence="3">J27TS8</strain>
    </source>
</reference>
<evidence type="ECO:0000313" key="4">
    <source>
        <dbReference type="Proteomes" id="UP000682111"/>
    </source>
</evidence>
<dbReference type="AlphaFoldDB" id="A0A920BS32"/>
<dbReference type="EMBL" id="BORC01000001">
    <property type="protein sequence ID" value="GIN60650.1"/>
    <property type="molecule type" value="Genomic_DNA"/>
</dbReference>
<dbReference type="Proteomes" id="UP000682111">
    <property type="component" value="Unassembled WGS sequence"/>
</dbReference>
<accession>A0A920BS32</accession>
<keyword evidence="1" id="KW-0472">Membrane</keyword>
<keyword evidence="1" id="KW-1133">Transmembrane helix</keyword>
<dbReference type="InterPro" id="IPR046878">
    <property type="entry name" value="Big_14"/>
</dbReference>
<organism evidence="3 4">
    <name type="scientific">Robertmurraya siralis</name>
    <dbReference type="NCBI Taxonomy" id="77777"/>
    <lineage>
        <taxon>Bacteria</taxon>
        <taxon>Bacillati</taxon>
        <taxon>Bacillota</taxon>
        <taxon>Bacilli</taxon>
        <taxon>Bacillales</taxon>
        <taxon>Bacillaceae</taxon>
        <taxon>Robertmurraya</taxon>
    </lineage>
</organism>
<proteinExistence type="predicted"/>
<gene>
    <name evidence="3" type="ORF">J27TS8_06430</name>
</gene>
<feature type="domain" description="Bacterial Ig-like" evidence="2">
    <location>
        <begin position="40"/>
        <end position="139"/>
    </location>
</feature>
<evidence type="ECO:0000313" key="3">
    <source>
        <dbReference type="EMBL" id="GIN60650.1"/>
    </source>
</evidence>
<comment type="caution">
    <text evidence="3">The sequence shown here is derived from an EMBL/GenBank/DDBJ whole genome shotgun (WGS) entry which is preliminary data.</text>
</comment>
<protein>
    <recommendedName>
        <fullName evidence="2">Bacterial Ig-like domain-containing protein</fullName>
    </recommendedName>
</protein>
<keyword evidence="1" id="KW-0812">Transmembrane</keyword>
<keyword evidence="4" id="KW-1185">Reference proteome</keyword>
<feature type="transmembrane region" description="Helical" evidence="1">
    <location>
        <begin position="6"/>
        <end position="26"/>
    </location>
</feature>
<dbReference type="RefSeq" id="WP_095306647.1">
    <property type="nucleotide sequence ID" value="NZ_BORC01000001.1"/>
</dbReference>
<dbReference type="OrthoDB" id="9877921at2"/>
<dbReference type="Pfam" id="PF20251">
    <property type="entry name" value="Big_14"/>
    <property type="match status" value="1"/>
</dbReference>
<name>A0A920BS32_9BACI</name>
<evidence type="ECO:0000256" key="1">
    <source>
        <dbReference type="SAM" id="Phobius"/>
    </source>
</evidence>
<sequence length="151" mass="17706">MKESIFIFFIILIIILALWGLTTKYFPKTKNTQSIPSSINGITLSLNNNQTHLNKPVLEINIENSNNYEVTYGNEWTIERYVNEEWKRVFPIDEKSFTVQLFAVEPHSSSIETINLQSYLEDELIVGKYRIIKEIENKQIKYLLGITFEIK</sequence>